<protein>
    <submittedName>
        <fullName evidence="2">Uncharacterized protein</fullName>
    </submittedName>
</protein>
<keyword evidence="3" id="KW-1185">Reference proteome</keyword>
<gene>
    <name evidence="2" type="ORF">E6O75_ATG03288</name>
</gene>
<reference evidence="2 3" key="1">
    <citation type="submission" date="2019-04" db="EMBL/GenBank/DDBJ databases">
        <title>High contiguity whole genome sequence and gene annotation resource for two Venturia nashicola isolates.</title>
        <authorList>
            <person name="Prokchorchik M."/>
            <person name="Won K."/>
            <person name="Lee Y."/>
            <person name="Choi E.D."/>
            <person name="Segonzac C."/>
            <person name="Sohn K.H."/>
        </authorList>
    </citation>
    <scope>NUCLEOTIDE SEQUENCE [LARGE SCALE GENOMIC DNA]</scope>
    <source>
        <strain evidence="2 3">PRI2</strain>
    </source>
</reference>
<organism evidence="2 3">
    <name type="scientific">Venturia nashicola</name>
    <dbReference type="NCBI Taxonomy" id="86259"/>
    <lineage>
        <taxon>Eukaryota</taxon>
        <taxon>Fungi</taxon>
        <taxon>Dikarya</taxon>
        <taxon>Ascomycota</taxon>
        <taxon>Pezizomycotina</taxon>
        <taxon>Dothideomycetes</taxon>
        <taxon>Pleosporomycetidae</taxon>
        <taxon>Venturiales</taxon>
        <taxon>Venturiaceae</taxon>
        <taxon>Venturia</taxon>
    </lineage>
</organism>
<keyword evidence="1" id="KW-0732">Signal</keyword>
<proteinExistence type="predicted"/>
<name>A0A4Z1PMD8_9PEZI</name>
<evidence type="ECO:0000256" key="1">
    <source>
        <dbReference type="SAM" id="SignalP"/>
    </source>
</evidence>
<dbReference type="AlphaFoldDB" id="A0A4Z1PMD8"/>
<feature type="chain" id="PRO_5021375798" evidence="1">
    <location>
        <begin position="19"/>
        <end position="150"/>
    </location>
</feature>
<accession>A0A4Z1PMD8</accession>
<evidence type="ECO:0000313" key="3">
    <source>
        <dbReference type="Proteomes" id="UP000298493"/>
    </source>
</evidence>
<dbReference type="Proteomes" id="UP000298493">
    <property type="component" value="Unassembled WGS sequence"/>
</dbReference>
<comment type="caution">
    <text evidence="2">The sequence shown here is derived from an EMBL/GenBank/DDBJ whole genome shotgun (WGS) entry which is preliminary data.</text>
</comment>
<dbReference type="EMBL" id="SNSC02000006">
    <property type="protein sequence ID" value="TID23652.1"/>
    <property type="molecule type" value="Genomic_DNA"/>
</dbReference>
<dbReference type="PROSITE" id="PS51257">
    <property type="entry name" value="PROKAR_LIPOPROTEIN"/>
    <property type="match status" value="1"/>
</dbReference>
<feature type="signal peptide" evidence="1">
    <location>
        <begin position="1"/>
        <end position="18"/>
    </location>
</feature>
<evidence type="ECO:0000313" key="2">
    <source>
        <dbReference type="EMBL" id="TID23652.1"/>
    </source>
</evidence>
<sequence length="150" mass="16226">MKISSISLAAALFGSCLATKCPAWPGLSFYVVCDTDPVWGGRWQSGYTKSCCGKNTFCEGVCYIDKGTVKDFKSCATDGGRRKNVVLTVDTNCRIDANDVARNDGGAKIAVRSTSHNNHFNASTALNNKSNEDAVRNIFPTMKQSPMKMP</sequence>